<evidence type="ECO:0000259" key="2">
    <source>
        <dbReference type="Pfam" id="PF03372"/>
    </source>
</evidence>
<organism evidence="3 4">
    <name type="scientific">Rhabdonatronobacter sediminivivens</name>
    <dbReference type="NCBI Taxonomy" id="2743469"/>
    <lineage>
        <taxon>Bacteria</taxon>
        <taxon>Pseudomonadati</taxon>
        <taxon>Pseudomonadota</taxon>
        <taxon>Alphaproteobacteria</taxon>
        <taxon>Rhodobacterales</taxon>
        <taxon>Paracoccaceae</taxon>
        <taxon>Rhabdonatronobacter</taxon>
    </lineage>
</organism>
<dbReference type="SUPFAM" id="SSF56219">
    <property type="entry name" value="DNase I-like"/>
    <property type="match status" value="1"/>
</dbReference>
<evidence type="ECO:0000313" key="4">
    <source>
        <dbReference type="Proteomes" id="UP000529417"/>
    </source>
</evidence>
<protein>
    <submittedName>
        <fullName evidence="3">Endonuclease/exonuclease/phosphatase family protein</fullName>
    </submittedName>
</protein>
<dbReference type="Gene3D" id="3.60.10.10">
    <property type="entry name" value="Endonuclease/exonuclease/phosphatase"/>
    <property type="match status" value="1"/>
</dbReference>
<dbReference type="Proteomes" id="UP000529417">
    <property type="component" value="Unassembled WGS sequence"/>
</dbReference>
<keyword evidence="3" id="KW-0269">Exonuclease</keyword>
<keyword evidence="4" id="KW-1185">Reference proteome</keyword>
<evidence type="ECO:0000256" key="1">
    <source>
        <dbReference type="SAM" id="MobiDB-lite"/>
    </source>
</evidence>
<keyword evidence="3" id="KW-0540">Nuclease</keyword>
<name>A0A7Z0HYN7_9RHOB</name>
<dbReference type="GO" id="GO:0004527">
    <property type="term" value="F:exonuclease activity"/>
    <property type="evidence" value="ECO:0007669"/>
    <property type="project" value="UniProtKB-KW"/>
</dbReference>
<dbReference type="EMBL" id="JACBXS010000010">
    <property type="protein sequence ID" value="NYS24640.1"/>
    <property type="molecule type" value="Genomic_DNA"/>
</dbReference>
<evidence type="ECO:0000313" key="3">
    <source>
        <dbReference type="EMBL" id="NYS24640.1"/>
    </source>
</evidence>
<gene>
    <name evidence="3" type="ORF">HUK65_06510</name>
</gene>
<keyword evidence="3" id="KW-0378">Hydrolase</keyword>
<reference evidence="3 4" key="1">
    <citation type="journal article" date="2000" name="Arch. Microbiol.">
        <title>Rhodobaca bogoriensis gen. nov. and sp. nov., an alkaliphilic purple nonsulfur bacterium from African Rift Valley soda lakes.</title>
        <authorList>
            <person name="Milford A.D."/>
            <person name="Achenbach L.A."/>
            <person name="Jung D.O."/>
            <person name="Madigan M.T."/>
        </authorList>
    </citation>
    <scope>NUCLEOTIDE SEQUENCE [LARGE SCALE GENOMIC DNA]</scope>
    <source>
        <strain evidence="3 4">2376</strain>
    </source>
</reference>
<dbReference type="GO" id="GO:0004519">
    <property type="term" value="F:endonuclease activity"/>
    <property type="evidence" value="ECO:0007669"/>
    <property type="project" value="UniProtKB-KW"/>
</dbReference>
<proteinExistence type="predicted"/>
<feature type="region of interest" description="Disordered" evidence="1">
    <location>
        <begin position="255"/>
        <end position="282"/>
    </location>
</feature>
<dbReference type="Pfam" id="PF03372">
    <property type="entry name" value="Exo_endo_phos"/>
    <property type="match status" value="1"/>
</dbReference>
<keyword evidence="3" id="KW-0255">Endonuclease</keyword>
<comment type="caution">
    <text evidence="3">The sequence shown here is derived from an EMBL/GenBank/DDBJ whole genome shotgun (WGS) entry which is preliminary data.</text>
</comment>
<sequence>MRVATYNVNLSRRGPGLLLRDLRNGDPAAQSIAQVIAHVAPDVLLLTKFDYDHGLVALDSFADLLRRHGLDLPHGFALRPNSGMQTGLDMVGDRRLNTPDDAQGYGSFAGAGGMALLSRLPVDRGAVRDFSAFLWRDLPGARLPRANGRLFPSAEVFEIQRLSTTGHWSVPLILPDGGRLEVLAYYASPPVFGGARDRNLLRNHDETMFWVHLLDGALPFAPPQSPFVLMGDSNLDPQDGDGLHQAMRALLDHPALQDPHPRSPGAVEAASHPASHGHLGDPALDTTHWTREIGPGNLRVDYVLPSADLRVVDAGVFWPATDDPLHALLGPPEDPPTRHRLVWADLALP</sequence>
<dbReference type="InterPro" id="IPR036691">
    <property type="entry name" value="Endo/exonu/phosph_ase_sf"/>
</dbReference>
<accession>A0A7Z0HYN7</accession>
<feature type="domain" description="Endonuclease/exonuclease/phosphatase" evidence="2">
    <location>
        <begin position="4"/>
        <end position="321"/>
    </location>
</feature>
<dbReference type="InterPro" id="IPR005135">
    <property type="entry name" value="Endo/exonuclease/phosphatase"/>
</dbReference>
<dbReference type="AlphaFoldDB" id="A0A7Z0HYN7"/>